<accession>A0A7V8GMT9</accession>
<keyword evidence="2" id="KW-1185">Reference proteome</keyword>
<reference evidence="1 2" key="1">
    <citation type="submission" date="2017-10" db="EMBL/GenBank/DDBJ databases">
        <title>Whole genome sequencing of Pseudoxanthomonas broegbernensis DSM 12573(T).</title>
        <authorList>
            <person name="Kumar S."/>
            <person name="Bansal K."/>
            <person name="Kaur A."/>
            <person name="Patil P."/>
            <person name="Sharma S."/>
            <person name="Patil P.B."/>
        </authorList>
    </citation>
    <scope>NUCLEOTIDE SEQUENCE [LARGE SCALE GENOMIC DNA]</scope>
    <source>
        <strain evidence="1 2">DSM 12573</strain>
    </source>
</reference>
<dbReference type="InterPro" id="IPR038470">
    <property type="entry name" value="Cellsynth_D_sf"/>
</dbReference>
<protein>
    <submittedName>
        <fullName evidence="1">Cellulose synthase</fullName>
    </submittedName>
</protein>
<name>A0A7V8GMT9_9GAMM</name>
<dbReference type="Pfam" id="PF03500">
    <property type="entry name" value="Cellsynth_D"/>
    <property type="match status" value="1"/>
</dbReference>
<organism evidence="1 2">
    <name type="scientific">Pseudoxanthomonas broegbernensis</name>
    <dbReference type="NCBI Taxonomy" id="83619"/>
    <lineage>
        <taxon>Bacteria</taxon>
        <taxon>Pseudomonadati</taxon>
        <taxon>Pseudomonadota</taxon>
        <taxon>Gammaproteobacteria</taxon>
        <taxon>Lysobacterales</taxon>
        <taxon>Lysobacteraceae</taxon>
        <taxon>Pseudoxanthomonas</taxon>
    </lineage>
</organism>
<evidence type="ECO:0000313" key="2">
    <source>
        <dbReference type="Proteomes" id="UP000462066"/>
    </source>
</evidence>
<dbReference type="AlphaFoldDB" id="A0A7V8GMT9"/>
<dbReference type="Gene3D" id="3.30.70.2590">
    <property type="match status" value="1"/>
</dbReference>
<dbReference type="GO" id="GO:0030244">
    <property type="term" value="P:cellulose biosynthetic process"/>
    <property type="evidence" value="ECO:0007669"/>
    <property type="project" value="InterPro"/>
</dbReference>
<sequence>MNAPGPLDYYRSQACSLQWRGFVRALGEEFELALEEADRLRLMARIGTRFALAHPLPGVASLDALQGAANAAWAALDWGYATFEEQHDRVLIRHGASPLAAAMGGPSAFVAGFLEGVYRQWFRDAGMSPGLDVRAGAAESQDVATFLLSRAP</sequence>
<proteinExistence type="predicted"/>
<comment type="caution">
    <text evidence="1">The sequence shown here is derived from an EMBL/GenBank/DDBJ whole genome shotgun (WGS) entry which is preliminary data.</text>
</comment>
<dbReference type="Proteomes" id="UP000462066">
    <property type="component" value="Unassembled WGS sequence"/>
</dbReference>
<dbReference type="EMBL" id="MWIP01000005">
    <property type="protein sequence ID" value="KAF1686580.1"/>
    <property type="molecule type" value="Genomic_DNA"/>
</dbReference>
<dbReference type="InterPro" id="IPR022798">
    <property type="entry name" value="BcsD_bac"/>
</dbReference>
<gene>
    <name evidence="1" type="ORF">B1992_06615</name>
</gene>
<dbReference type="RefSeq" id="WP_162310691.1">
    <property type="nucleotide sequence ID" value="NZ_JACHGU010000001.1"/>
</dbReference>
<evidence type="ECO:0000313" key="1">
    <source>
        <dbReference type="EMBL" id="KAF1686580.1"/>
    </source>
</evidence>